<dbReference type="Pfam" id="PF04182">
    <property type="entry name" value="B-block_TFIIIC"/>
    <property type="match status" value="1"/>
</dbReference>
<evidence type="ECO:0000256" key="3">
    <source>
        <dbReference type="ARBA" id="ARBA00023125"/>
    </source>
</evidence>
<organism evidence="9 10">
    <name type="scientific">Somion occarium</name>
    <dbReference type="NCBI Taxonomy" id="3059160"/>
    <lineage>
        <taxon>Eukaryota</taxon>
        <taxon>Fungi</taxon>
        <taxon>Dikarya</taxon>
        <taxon>Basidiomycota</taxon>
        <taxon>Agaricomycotina</taxon>
        <taxon>Agaricomycetes</taxon>
        <taxon>Polyporales</taxon>
        <taxon>Cerrenaceae</taxon>
        <taxon>Somion</taxon>
    </lineage>
</organism>
<feature type="compositionally biased region" description="Basic and acidic residues" evidence="6">
    <location>
        <begin position="1342"/>
        <end position="1365"/>
    </location>
</feature>
<dbReference type="SUPFAM" id="SSF46785">
    <property type="entry name" value="Winged helix' DNA-binding domain"/>
    <property type="match status" value="1"/>
</dbReference>
<gene>
    <name evidence="9" type="ORF">GFSPODELE1_LOCUS1126</name>
</gene>
<dbReference type="CDD" id="cd16169">
    <property type="entry name" value="Tau138_eWH"/>
    <property type="match status" value="1"/>
</dbReference>
<dbReference type="InterPro" id="IPR044210">
    <property type="entry name" value="Tfc3-like"/>
</dbReference>
<evidence type="ECO:0000256" key="2">
    <source>
        <dbReference type="ARBA" id="ARBA00022553"/>
    </source>
</evidence>
<dbReference type="InterPro" id="IPR007309">
    <property type="entry name" value="TFIIIC_Bblock-bd"/>
</dbReference>
<evidence type="ECO:0000256" key="4">
    <source>
        <dbReference type="ARBA" id="ARBA00023163"/>
    </source>
</evidence>
<dbReference type="Gene3D" id="1.10.10.10">
    <property type="entry name" value="Winged helix-like DNA-binding domain superfamily/Winged helix DNA-binding domain"/>
    <property type="match status" value="1"/>
</dbReference>
<keyword evidence="10" id="KW-1185">Reference proteome</keyword>
<evidence type="ECO:0000256" key="1">
    <source>
        <dbReference type="ARBA" id="ARBA00004123"/>
    </source>
</evidence>
<evidence type="ECO:0000313" key="10">
    <source>
        <dbReference type="Proteomes" id="UP001497453"/>
    </source>
</evidence>
<feature type="region of interest" description="Disordered" evidence="6">
    <location>
        <begin position="504"/>
        <end position="632"/>
    </location>
</feature>
<keyword evidence="2" id="KW-0597">Phosphoprotein</keyword>
<evidence type="ECO:0000259" key="7">
    <source>
        <dbReference type="Pfam" id="PF04182"/>
    </source>
</evidence>
<feature type="region of interest" description="Disordered" evidence="6">
    <location>
        <begin position="1336"/>
        <end position="1365"/>
    </location>
</feature>
<dbReference type="InterPro" id="IPR035625">
    <property type="entry name" value="Tfc3-like_eWH"/>
</dbReference>
<dbReference type="InterPro" id="IPR036388">
    <property type="entry name" value="WH-like_DNA-bd_sf"/>
</dbReference>
<sequence>MDELIHHCIHELSFDGDLGCNVSRLRDFILDFYARSEQAQVVDDALCAFVWSVVVQQPNVRVGIVPPDVDWEVYIAPQPSTKRKGKGQTEGEEDGQPVSLQVIPDAAIKPLEELVRQYGNTLRIAVDPETSFVAISGSHARPAKLTGMVYTALQLIARGREHGLSVVDLSKKTGYDAKTCHYLVDKLLELNLIVKRKKSGVGGNLCIHKYFFERSAAWQMVLAEEAEAQAIEMLKMELDEEPNVEEDAEGQVGIRTDLNFGPIDLKHLSSLPLVRARVVKLLKNSPSYMHATHNLLVTLGFPHPSKTDRRFFASRLRELMAEGLIEKVQVPHPKRKNAIVTCVRLLSPPEVPSESPVEAEDEDEGLDSKGLKANLTIHKQIIDLVHNSGTVGITLNELSSGLCNFDKRIIELLLSRLERSPPPAHLSDLAITQTQETYGRERRFRYFTLVNYKIVAQKETLQADYDDIDMSQAGAFLPIDAEWFYGEEADLNKFVDDFKLSEEGKDKAKGKAKATSKAKPSPKSKEPKPKPPPKPKTPKVYKNPILPDGTVKRGRPRKEWASQRVQKRKRDEANEVEGDGDGEMAITSLCSAAAEPPTKKRRGRPSKKQPQEVSPAPGPSGHSTQQGKQTDERIVQSDTMHDIVLTTDDNALQSEEQVTVPFAGSSLSVTPDAQTFLEAAPNESVMGMTSLPSTVIEEGLSDIASSVPLATSLEHVHTTSTSSAPGQYQDSLSEFQVTQDVAMQIIQSFSAASMPEGEAVETTQDDVTIDYALPQGIPEGLAIMNESMTQPLQSSSALSEPSTNIDVDLSSSPHAEGESSKRPVRESISSMRPAKRAKIRDGARSKANPNVTQVRREKEVMRIIEESGGIVNTSSKEFLEAHSALVDMLTKEGEPVSVIAGSRMDKRTVDATLKNLEDRGKIKMVSTIVSNGAGLSRSVRVAYLPETSADALQAFLDNIRRNLRAFLPAAPVKTLDEPVIYGGLKSKTPVPPASTGPVLDSKKNPEVAEKIFQGDDESIRKILLTEKNTLAQLYGGILGRTARARELHLMTMDFFENVGQSSSVVSTEQRIIHVSHYFSEIPVSAYCAIVACLIPNDELLQLLNSPDGRKTPVGSLPSSIQNTLQPSKSRSQARIQDLLGILQVLQLATPLQPAYTETPAIRVPASGQHPTAFEPISANVPTPQYWQFNTSAPLYLWALSERSPPFWKEVPVTSTSEAVEFWKNLERVCIDEPFASSLSDLPQDMSNHAAGVPDTIARSLRRSRDWSTDYSLSWYQTEYLRLFVDKATGNTPLQDEDGGQARLEKIIWVVSASETAVRQFYAREYERYFREKDKMKKKKKRSAEERAKRKAEDKAALARRAAEAKQQRERDWDELVLRVHPEPLKGSAALRVRRVRAHFLQGPGVDVDKWESEVRKAIEEAEVTAKTIISSSKPSLGAPLPAPAPPPVVSTAPPGLSVDELIELLRSAPARPEKEKKKKPKKGEKRPLDEPKERRYRFQWNAEFDELARDASVIIRSRCRDQRLDWSALAQIFEPTIPRNSVRQRIVKLRELPGAETYFKRLEDKWHDLWVRNRGTDVLPDDDPASPSNFDLITHIKFLRSHIDKNALRVGFVEIDDTVNMSLPSSVEELEKTLDVVEQEVAAPAFDFVWTDPADDSRERRLMRTAFLTKGNEVPLQQSYPDDSVYIADTTLKMVLSTSKEAYDPEAAAALLKSIGEESVKTATRLMLSRNVLSKMVRDISKPRPGRTLKISDSNMYSLGGLFQLDVFQDAIAQEDELLAEPEDGNEWREWSLLATDGDAAALIELASEGKLDFQVDTSHAQSTRAAIDWNSKKADDDDIETAIHIRFVNDAQQMSTTPSEVGPMVVEPTQVSAEDTTHEHNDTTHGTTTSGAQACCKKNGTLLVDCAPCLAEEADKVLHSLDQSEAEIAKHILNALHEASAKGITKVELRAAAPWSSPTAIAAAIDHLTNATIPLAFWSGYTKIVLVSSEFLKAWTAPVLLSEGALTQVFPRRWLDINGRELADVLESAHRAVMGVILFKPGITETEIRWQLRSVYDRQEINDVLCYLLAEGYIKKHVYKDSILLATGPLDDAEETGVFWTVGDRKHWYTVQ</sequence>
<feature type="compositionally biased region" description="Basic residues" evidence="6">
    <location>
        <begin position="510"/>
        <end position="522"/>
    </location>
</feature>
<keyword evidence="3" id="KW-0238">DNA-binding</keyword>
<evidence type="ECO:0008006" key="11">
    <source>
        <dbReference type="Google" id="ProtNLM"/>
    </source>
</evidence>
<dbReference type="InterPro" id="IPR046488">
    <property type="entry name" value="Sfc3/Tfc3_C"/>
</dbReference>
<feature type="region of interest" description="Disordered" evidence="6">
    <location>
        <begin position="1432"/>
        <end position="1453"/>
    </location>
</feature>
<dbReference type="PANTHER" id="PTHR15180:SF1">
    <property type="entry name" value="GENERAL TRANSCRIPTION FACTOR 3C POLYPEPTIDE 1"/>
    <property type="match status" value="1"/>
</dbReference>
<feature type="region of interest" description="Disordered" evidence="6">
    <location>
        <begin position="789"/>
        <end position="854"/>
    </location>
</feature>
<accession>A0ABP1CNN0</accession>
<evidence type="ECO:0000259" key="8">
    <source>
        <dbReference type="Pfam" id="PF20222"/>
    </source>
</evidence>
<evidence type="ECO:0000256" key="5">
    <source>
        <dbReference type="ARBA" id="ARBA00023242"/>
    </source>
</evidence>
<feature type="domain" description="Transcription factor tau subunit sfc3/Tfc3 C-terminal" evidence="8">
    <location>
        <begin position="1494"/>
        <end position="1850"/>
    </location>
</feature>
<proteinExistence type="predicted"/>
<name>A0ABP1CNN0_9APHY</name>
<dbReference type="PANTHER" id="PTHR15180">
    <property type="entry name" value="GENERAL TRANSCRIPTION FACTOR 3C POLYPEPTIDE 1"/>
    <property type="match status" value="1"/>
</dbReference>
<feature type="domain" description="B-block binding subunit of TFIIIC" evidence="7">
    <location>
        <begin position="148"/>
        <end position="212"/>
    </location>
</feature>
<evidence type="ECO:0000256" key="6">
    <source>
        <dbReference type="SAM" id="MobiDB-lite"/>
    </source>
</evidence>
<comment type="subcellular location">
    <subcellularLocation>
        <location evidence="1">Nucleus</location>
    </subcellularLocation>
</comment>
<keyword evidence="5" id="KW-0539">Nucleus</keyword>
<protein>
    <recommendedName>
        <fullName evidence="11">Transcription factor tau subunit sfc3</fullName>
    </recommendedName>
</protein>
<feature type="compositionally biased region" description="Polar residues" evidence="6">
    <location>
        <begin position="789"/>
        <end position="813"/>
    </location>
</feature>
<reference evidence="10" key="1">
    <citation type="submission" date="2024-04" db="EMBL/GenBank/DDBJ databases">
        <authorList>
            <person name="Shaw F."/>
            <person name="Minotto A."/>
        </authorList>
    </citation>
    <scope>NUCLEOTIDE SEQUENCE [LARGE SCALE GENOMIC DNA]</scope>
</reference>
<dbReference type="EMBL" id="OZ037944">
    <property type="protein sequence ID" value="CAL1696292.1"/>
    <property type="molecule type" value="Genomic_DNA"/>
</dbReference>
<feature type="compositionally biased region" description="Basic and acidic residues" evidence="6">
    <location>
        <begin position="815"/>
        <end position="825"/>
    </location>
</feature>
<keyword evidence="4" id="KW-0804">Transcription</keyword>
<feature type="region of interest" description="Disordered" evidence="6">
    <location>
        <begin position="1467"/>
        <end position="1490"/>
    </location>
</feature>
<evidence type="ECO:0000313" key="9">
    <source>
        <dbReference type="EMBL" id="CAL1696292.1"/>
    </source>
</evidence>
<dbReference type="InterPro" id="IPR036390">
    <property type="entry name" value="WH_DNA-bd_sf"/>
</dbReference>
<dbReference type="Pfam" id="PF20222">
    <property type="entry name" value="DUF6581"/>
    <property type="match status" value="1"/>
</dbReference>
<dbReference type="Proteomes" id="UP001497453">
    <property type="component" value="Chromosome 1"/>
</dbReference>